<feature type="compositionally biased region" description="Polar residues" evidence="1">
    <location>
        <begin position="473"/>
        <end position="486"/>
    </location>
</feature>
<accession>A0A2A6BGD8</accession>
<evidence type="ECO:0000313" key="3">
    <source>
        <dbReference type="Proteomes" id="UP000005239"/>
    </source>
</evidence>
<evidence type="ECO:0000313" key="2">
    <source>
        <dbReference type="EnsemblMetazoa" id="PPA00003.1"/>
    </source>
</evidence>
<feature type="compositionally biased region" description="Basic residues" evidence="1">
    <location>
        <begin position="247"/>
        <end position="263"/>
    </location>
</feature>
<keyword evidence="3" id="KW-1185">Reference proteome</keyword>
<feature type="compositionally biased region" description="Basic and acidic residues" evidence="1">
    <location>
        <begin position="271"/>
        <end position="281"/>
    </location>
</feature>
<evidence type="ECO:0000256" key="1">
    <source>
        <dbReference type="SAM" id="MobiDB-lite"/>
    </source>
</evidence>
<dbReference type="EnsemblMetazoa" id="PPA00003.1">
    <property type="protein sequence ID" value="PPA00003.1"/>
    <property type="gene ID" value="WBGene00089557"/>
</dbReference>
<sequence length="511" mass="56248">MAKAKRQEKEADKEKRYKENEVSPSKYRSPTRYAEAHQFGYLDKDTSMWSDDSNISEKEMTMYYNMTKHIPRDIALKLLKDKDYDICEAVSLCNGLCTIPDLSPLEQKVLLAAAPIADPTLGVKNATAAAEQHITRLVPHVRPATIRKFFNHLGREGVIPPRGWRPQIGHIVKPAGKVLQAAGLITCDDDSPLYEKTAKRILRSATAIAPELNVIPGKIGKGNNLAISMVGYEQPQSDEDSSPIRRPSFRPVHHLVRNNKRSFRSSSEMPSEERLSREGLPKRGRGRPRKNPDPFASSVSPLGMSNHSSPSHTPSSSNSSTISPSASSLSSNGVSKKRTNPLSIDMVWQPSDNGPRMRRPSIAIIDNGSPIIKREKKDSNGHHGPTSPGPSTSARYDRDTRESSISSSIGSPTTRRMTRSSSVFENPLPTIDNSPPGQSPSRRTRDVLRIEMVGWHEPPVNRDRDGFVVPSLPRSSFKSPRSRQTTPVISPPSSPSSPHASPISPPSSPGR</sequence>
<feature type="compositionally biased region" description="Low complexity" evidence="1">
    <location>
        <begin position="403"/>
        <end position="422"/>
    </location>
</feature>
<name>A0A2A6BGD8_PRIPA</name>
<feature type="region of interest" description="Disordered" evidence="1">
    <location>
        <begin position="233"/>
        <end position="511"/>
    </location>
</feature>
<feature type="compositionally biased region" description="Low complexity" evidence="1">
    <location>
        <begin position="305"/>
        <end position="332"/>
    </location>
</feature>
<gene>
    <name evidence="2" type="primary">WBGene00089557</name>
</gene>
<accession>A0A8R1U1L1</accession>
<feature type="region of interest" description="Disordered" evidence="1">
    <location>
        <begin position="1"/>
        <end position="31"/>
    </location>
</feature>
<feature type="compositionally biased region" description="Basic and acidic residues" evidence="1">
    <location>
        <begin position="1"/>
        <end position="21"/>
    </location>
</feature>
<reference evidence="2" key="2">
    <citation type="submission" date="2022-06" db="UniProtKB">
        <authorList>
            <consortium name="EnsemblMetazoa"/>
        </authorList>
    </citation>
    <scope>IDENTIFICATION</scope>
    <source>
        <strain evidence="2">PS312</strain>
    </source>
</reference>
<dbReference type="Proteomes" id="UP000005239">
    <property type="component" value="Unassembled WGS sequence"/>
</dbReference>
<proteinExistence type="predicted"/>
<feature type="compositionally biased region" description="Basic and acidic residues" evidence="1">
    <location>
        <begin position="372"/>
        <end position="381"/>
    </location>
</feature>
<feature type="compositionally biased region" description="Polar residues" evidence="1">
    <location>
        <begin position="431"/>
        <end position="441"/>
    </location>
</feature>
<reference evidence="3" key="1">
    <citation type="journal article" date="2008" name="Nat. Genet.">
        <title>The Pristionchus pacificus genome provides a unique perspective on nematode lifestyle and parasitism.</title>
        <authorList>
            <person name="Dieterich C."/>
            <person name="Clifton S.W."/>
            <person name="Schuster L.N."/>
            <person name="Chinwalla A."/>
            <person name="Delehaunty K."/>
            <person name="Dinkelacker I."/>
            <person name="Fulton L."/>
            <person name="Fulton R."/>
            <person name="Godfrey J."/>
            <person name="Minx P."/>
            <person name="Mitreva M."/>
            <person name="Roeseler W."/>
            <person name="Tian H."/>
            <person name="Witte H."/>
            <person name="Yang S.P."/>
            <person name="Wilson R.K."/>
            <person name="Sommer R.J."/>
        </authorList>
    </citation>
    <scope>NUCLEOTIDE SEQUENCE [LARGE SCALE GENOMIC DNA]</scope>
    <source>
        <strain evidence="3">PS312</strain>
    </source>
</reference>
<organism evidence="2 3">
    <name type="scientific">Pristionchus pacificus</name>
    <name type="common">Parasitic nematode worm</name>
    <dbReference type="NCBI Taxonomy" id="54126"/>
    <lineage>
        <taxon>Eukaryota</taxon>
        <taxon>Metazoa</taxon>
        <taxon>Ecdysozoa</taxon>
        <taxon>Nematoda</taxon>
        <taxon>Chromadorea</taxon>
        <taxon>Rhabditida</taxon>
        <taxon>Rhabditina</taxon>
        <taxon>Diplogasteromorpha</taxon>
        <taxon>Diplogasteroidea</taxon>
        <taxon>Neodiplogasteridae</taxon>
        <taxon>Pristionchus</taxon>
    </lineage>
</organism>
<protein>
    <submittedName>
        <fullName evidence="2">Uncharacterized protein</fullName>
    </submittedName>
</protein>
<dbReference type="AlphaFoldDB" id="A0A2A6BGD8"/>